<organism evidence="2 3">
    <name type="scientific">Cupriavidus pauculus</name>
    <dbReference type="NCBI Taxonomy" id="82633"/>
    <lineage>
        <taxon>Bacteria</taxon>
        <taxon>Pseudomonadati</taxon>
        <taxon>Pseudomonadota</taxon>
        <taxon>Betaproteobacteria</taxon>
        <taxon>Burkholderiales</taxon>
        <taxon>Burkholderiaceae</taxon>
        <taxon>Cupriavidus</taxon>
    </lineage>
</organism>
<sequence>MTITTATARLTRIRPFGGRITAAFGVVLALATMSAIPAFSEDYHHGSAPQQNGRGHEGPHDNYHQDNHRTQHNTYYRNGGNDYHGVYRDPYVYAPPPVTYVPEATPGISLFFPLQFR</sequence>
<dbReference type="EMBL" id="PJRP01000014">
    <property type="protein sequence ID" value="PLP97967.1"/>
    <property type="molecule type" value="Genomic_DNA"/>
</dbReference>
<dbReference type="Proteomes" id="UP000234341">
    <property type="component" value="Unassembled WGS sequence"/>
</dbReference>
<evidence type="ECO:0000256" key="1">
    <source>
        <dbReference type="SAM" id="MobiDB-lite"/>
    </source>
</evidence>
<feature type="region of interest" description="Disordered" evidence="1">
    <location>
        <begin position="42"/>
        <end position="79"/>
    </location>
</feature>
<evidence type="ECO:0000313" key="2">
    <source>
        <dbReference type="EMBL" id="PLP97967.1"/>
    </source>
</evidence>
<accession>A0A2N5C703</accession>
<reference evidence="2 3" key="1">
    <citation type="submission" date="2017-12" db="EMBL/GenBank/DDBJ databases">
        <title>Genome sequence of the active heterotrophic nitrifier-denitrifier, Cupriavidus pauculus UM1.</title>
        <authorList>
            <person name="Putonti C."/>
            <person name="Castignetti D."/>
        </authorList>
    </citation>
    <scope>NUCLEOTIDE SEQUENCE [LARGE SCALE GENOMIC DNA]</scope>
    <source>
        <strain evidence="2 3">UM1</strain>
    </source>
</reference>
<dbReference type="RefSeq" id="WP_101684054.1">
    <property type="nucleotide sequence ID" value="NZ_PJRP01000014.1"/>
</dbReference>
<gene>
    <name evidence="2" type="ORF">CYJ10_24615</name>
</gene>
<proteinExistence type="predicted"/>
<protein>
    <submittedName>
        <fullName evidence="2">Uncharacterized protein</fullName>
    </submittedName>
</protein>
<evidence type="ECO:0000313" key="3">
    <source>
        <dbReference type="Proteomes" id="UP000234341"/>
    </source>
</evidence>
<dbReference type="AlphaFoldDB" id="A0A2N5C703"/>
<feature type="compositionally biased region" description="Basic and acidic residues" evidence="1">
    <location>
        <begin position="54"/>
        <end position="69"/>
    </location>
</feature>
<name>A0A2N5C703_9BURK</name>
<comment type="caution">
    <text evidence="2">The sequence shown here is derived from an EMBL/GenBank/DDBJ whole genome shotgun (WGS) entry which is preliminary data.</text>
</comment>